<dbReference type="InterPro" id="IPR012340">
    <property type="entry name" value="NA-bd_OB-fold"/>
</dbReference>
<comment type="function">
    <text evidence="6">The RuvA-RuvB-RuvC complex processes Holliday junction (HJ) DNA during genetic recombination and DNA repair, while the RuvA-RuvB complex plays an important role in the rescue of blocked DNA replication forks via replication fork reversal (RFR). RuvA specifically binds to HJ cruciform DNA, conferring on it an open structure. The RuvB hexamer acts as an ATP-dependent pump, pulling dsDNA into and through the RuvAB complex. HJ branch migration allows RuvC to scan DNA until it finds its consensus sequence, where it cleaves and resolves the cruciform DNA.</text>
</comment>
<evidence type="ECO:0000313" key="10">
    <source>
        <dbReference type="Proteomes" id="UP000245506"/>
    </source>
</evidence>
<evidence type="ECO:0000256" key="3">
    <source>
        <dbReference type="ARBA" id="ARBA00023125"/>
    </source>
</evidence>
<dbReference type="Gene3D" id="1.10.150.20">
    <property type="entry name" value="5' to 3' exonuclease, C-terminal subdomain"/>
    <property type="match status" value="1"/>
</dbReference>
<dbReference type="InterPro" id="IPR003583">
    <property type="entry name" value="Hlx-hairpin-Hlx_DNA-bd_motif"/>
</dbReference>
<name>A0A317CE26_9GAMM</name>
<dbReference type="InterPro" id="IPR011114">
    <property type="entry name" value="RuvA_C"/>
</dbReference>
<dbReference type="OrthoDB" id="5293449at2"/>
<gene>
    <name evidence="6" type="primary">ruvA</name>
    <name evidence="9" type="ORF">DKT75_14740</name>
</gene>
<dbReference type="GO" id="GO:0000400">
    <property type="term" value="F:four-way junction DNA binding"/>
    <property type="evidence" value="ECO:0007669"/>
    <property type="project" value="UniProtKB-UniRule"/>
</dbReference>
<feature type="compositionally biased region" description="Polar residues" evidence="7">
    <location>
        <begin position="138"/>
        <end position="150"/>
    </location>
</feature>
<comment type="caution">
    <text evidence="9">The sequence shown here is derived from an EMBL/GenBank/DDBJ whole genome shotgun (WGS) entry which is preliminary data.</text>
</comment>
<dbReference type="SUPFAM" id="SSF47781">
    <property type="entry name" value="RuvA domain 2-like"/>
    <property type="match status" value="1"/>
</dbReference>
<organism evidence="9 10">
    <name type="scientific">Leucothrix arctica</name>
    <dbReference type="NCBI Taxonomy" id="1481894"/>
    <lineage>
        <taxon>Bacteria</taxon>
        <taxon>Pseudomonadati</taxon>
        <taxon>Pseudomonadota</taxon>
        <taxon>Gammaproteobacteria</taxon>
        <taxon>Thiotrichales</taxon>
        <taxon>Thiotrichaceae</taxon>
        <taxon>Leucothrix</taxon>
    </lineage>
</organism>
<comment type="subcellular location">
    <subcellularLocation>
        <location evidence="6">Cytoplasm</location>
    </subcellularLocation>
</comment>
<keyword evidence="5 6" id="KW-0234">DNA repair</keyword>
<feature type="domain" description="Helix-hairpin-helix DNA-binding motif class 1" evidence="8">
    <location>
        <begin position="73"/>
        <end position="92"/>
    </location>
</feature>
<dbReference type="NCBIfam" id="TIGR00084">
    <property type="entry name" value="ruvA"/>
    <property type="match status" value="1"/>
</dbReference>
<evidence type="ECO:0000256" key="1">
    <source>
        <dbReference type="ARBA" id="ARBA00022490"/>
    </source>
</evidence>
<dbReference type="GO" id="GO:0009378">
    <property type="term" value="F:four-way junction helicase activity"/>
    <property type="evidence" value="ECO:0007669"/>
    <property type="project" value="InterPro"/>
</dbReference>
<keyword evidence="2 6" id="KW-0227">DNA damage</keyword>
<comment type="subunit">
    <text evidence="6">Homotetramer. Forms an RuvA(8)-RuvB(12)-Holliday junction (HJ) complex. HJ DNA is sandwiched between 2 RuvA tetramers; dsDNA enters through RuvA and exits via RuvB. An RuvB hexamer assembles on each DNA strand where it exits the tetramer. Each RuvB hexamer is contacted by two RuvA subunits (via domain III) on 2 adjacent RuvB subunits; this complex drives branch migration. In the full resolvosome a probable DNA-RuvA(4)-RuvB(12)-RuvC(2) complex forms which resolves the HJ.</text>
</comment>
<dbReference type="SUPFAM" id="SSF50249">
    <property type="entry name" value="Nucleic acid-binding proteins"/>
    <property type="match status" value="1"/>
</dbReference>
<sequence>MIGMLRGKLIYRQAPELMLDVNGVGYELQASMTSFYDLPELGEEVTLHTHFIVREDAQILYAFSSTTERELFRTLLKVNGVGPKMALAIVSGMTVNEFAERVRAGDAAGLTRLPGVGKKTAERLIIEMRDRLPKDDGTTQSIPKQDQLDMQSDPEEEAINALLALGYKPTEASKMISRQGNQGFSVEVMIRNALKDSLS</sequence>
<evidence type="ECO:0000256" key="5">
    <source>
        <dbReference type="ARBA" id="ARBA00023204"/>
    </source>
</evidence>
<accession>A0A317CE26</accession>
<keyword evidence="1 6" id="KW-0963">Cytoplasm</keyword>
<proteinExistence type="inferred from homology"/>
<feature type="region of interest" description="Domain I" evidence="6">
    <location>
        <begin position="1"/>
        <end position="64"/>
    </location>
</feature>
<dbReference type="InterPro" id="IPR036267">
    <property type="entry name" value="RuvA_C_sf"/>
</dbReference>
<protein>
    <recommendedName>
        <fullName evidence="6">Holliday junction branch migration complex subunit RuvA</fullName>
    </recommendedName>
</protein>
<keyword evidence="4 6" id="KW-0233">DNA recombination</keyword>
<feature type="region of interest" description="Domain II" evidence="6">
    <location>
        <begin position="65"/>
        <end position="142"/>
    </location>
</feature>
<evidence type="ECO:0000259" key="8">
    <source>
        <dbReference type="SMART" id="SM00278"/>
    </source>
</evidence>
<dbReference type="GO" id="GO:0006281">
    <property type="term" value="P:DNA repair"/>
    <property type="evidence" value="ECO:0007669"/>
    <property type="project" value="UniProtKB-UniRule"/>
</dbReference>
<evidence type="ECO:0000256" key="7">
    <source>
        <dbReference type="SAM" id="MobiDB-lite"/>
    </source>
</evidence>
<keyword evidence="10" id="KW-1185">Reference proteome</keyword>
<dbReference type="GO" id="GO:0005737">
    <property type="term" value="C:cytoplasm"/>
    <property type="evidence" value="ECO:0007669"/>
    <property type="project" value="UniProtKB-SubCell"/>
</dbReference>
<feature type="region of interest" description="Disordered" evidence="7">
    <location>
        <begin position="132"/>
        <end position="153"/>
    </location>
</feature>
<dbReference type="Pfam" id="PF01330">
    <property type="entry name" value="RuvA_N"/>
    <property type="match status" value="1"/>
</dbReference>
<dbReference type="Pfam" id="PF14520">
    <property type="entry name" value="HHH_5"/>
    <property type="match status" value="1"/>
</dbReference>
<dbReference type="InterPro" id="IPR000085">
    <property type="entry name" value="RuvA"/>
</dbReference>
<feature type="domain" description="Helix-hairpin-helix DNA-binding motif class 1" evidence="8">
    <location>
        <begin position="108"/>
        <end position="127"/>
    </location>
</feature>
<dbReference type="CDD" id="cd14332">
    <property type="entry name" value="UBA_RuvA_C"/>
    <property type="match status" value="1"/>
</dbReference>
<reference evidence="9 10" key="1">
    <citation type="submission" date="2018-05" db="EMBL/GenBank/DDBJ databases">
        <title>Leucothrix arctica sp. nov., isolated from Arctic seawater.</title>
        <authorList>
            <person name="Choi A."/>
            <person name="Baek K."/>
        </authorList>
    </citation>
    <scope>NUCLEOTIDE SEQUENCE [LARGE SCALE GENOMIC DNA]</scope>
    <source>
        <strain evidence="9 10">IMCC9719</strain>
    </source>
</reference>
<dbReference type="InterPro" id="IPR010994">
    <property type="entry name" value="RuvA_2-like"/>
</dbReference>
<comment type="caution">
    <text evidence="6">Lacks conserved residue(s) required for the propagation of feature annotation.</text>
</comment>
<dbReference type="AlphaFoldDB" id="A0A317CE26"/>
<dbReference type="Gene3D" id="2.40.50.140">
    <property type="entry name" value="Nucleic acid-binding proteins"/>
    <property type="match status" value="1"/>
</dbReference>
<comment type="domain">
    <text evidence="6">Has three domains with a flexible linker between the domains II and III and assumes an 'L' shape. Domain III is highly mobile and contacts RuvB.</text>
</comment>
<dbReference type="GO" id="GO:0006310">
    <property type="term" value="P:DNA recombination"/>
    <property type="evidence" value="ECO:0007669"/>
    <property type="project" value="UniProtKB-UniRule"/>
</dbReference>
<dbReference type="GO" id="GO:0009379">
    <property type="term" value="C:Holliday junction helicase complex"/>
    <property type="evidence" value="ECO:0007669"/>
    <property type="project" value="InterPro"/>
</dbReference>
<evidence type="ECO:0000256" key="2">
    <source>
        <dbReference type="ARBA" id="ARBA00022763"/>
    </source>
</evidence>
<dbReference type="GO" id="GO:0005524">
    <property type="term" value="F:ATP binding"/>
    <property type="evidence" value="ECO:0007669"/>
    <property type="project" value="InterPro"/>
</dbReference>
<dbReference type="GO" id="GO:0048476">
    <property type="term" value="C:Holliday junction resolvase complex"/>
    <property type="evidence" value="ECO:0007669"/>
    <property type="project" value="UniProtKB-UniRule"/>
</dbReference>
<dbReference type="RefSeq" id="WP_109824199.1">
    <property type="nucleotide sequence ID" value="NZ_QGKL01000039.1"/>
</dbReference>
<evidence type="ECO:0000313" key="9">
    <source>
        <dbReference type="EMBL" id="PWQ94550.1"/>
    </source>
</evidence>
<comment type="similarity">
    <text evidence="6">Belongs to the RuvA family.</text>
</comment>
<dbReference type="InterPro" id="IPR013849">
    <property type="entry name" value="DNA_helicase_Holl-junc_RuvA_I"/>
</dbReference>
<dbReference type="SUPFAM" id="SSF46929">
    <property type="entry name" value="DNA helicase RuvA subunit, C-terminal domain"/>
    <property type="match status" value="1"/>
</dbReference>
<dbReference type="SMART" id="SM00278">
    <property type="entry name" value="HhH1"/>
    <property type="match status" value="2"/>
</dbReference>
<dbReference type="Pfam" id="PF07499">
    <property type="entry name" value="RuvA_C"/>
    <property type="match status" value="1"/>
</dbReference>
<evidence type="ECO:0000256" key="6">
    <source>
        <dbReference type="HAMAP-Rule" id="MF_00031"/>
    </source>
</evidence>
<feature type="region of interest" description="Domain III" evidence="6">
    <location>
        <begin position="152"/>
        <end position="199"/>
    </location>
</feature>
<dbReference type="Proteomes" id="UP000245506">
    <property type="component" value="Unassembled WGS sequence"/>
</dbReference>
<dbReference type="EMBL" id="QGKL01000039">
    <property type="protein sequence ID" value="PWQ94550.1"/>
    <property type="molecule type" value="Genomic_DNA"/>
</dbReference>
<dbReference type="HAMAP" id="MF_00031">
    <property type="entry name" value="DNA_HJ_migration_RuvA"/>
    <property type="match status" value="1"/>
</dbReference>
<evidence type="ECO:0000256" key="4">
    <source>
        <dbReference type="ARBA" id="ARBA00023172"/>
    </source>
</evidence>
<dbReference type="Gene3D" id="1.10.8.10">
    <property type="entry name" value="DNA helicase RuvA subunit, C-terminal domain"/>
    <property type="match status" value="1"/>
</dbReference>
<keyword evidence="3 6" id="KW-0238">DNA-binding</keyword>